<keyword evidence="4" id="KW-0539">Nucleus</keyword>
<comment type="caution">
    <text evidence="7">The sequence shown here is derived from an EMBL/GenBank/DDBJ whole genome shotgun (WGS) entry which is preliminary data.</text>
</comment>
<dbReference type="PANTHER" id="PTHR23270:SF10">
    <property type="entry name" value="PROTEIN RRP5 HOMOLOG"/>
    <property type="match status" value="1"/>
</dbReference>
<evidence type="ECO:0000313" key="7">
    <source>
        <dbReference type="EMBL" id="KAK8960422.1"/>
    </source>
</evidence>
<dbReference type="InterPro" id="IPR057302">
    <property type="entry name" value="Rrp5_S1"/>
</dbReference>
<feature type="domain" description="S1 motif" evidence="6">
    <location>
        <begin position="1430"/>
        <end position="1503"/>
    </location>
</feature>
<dbReference type="Gene3D" id="1.25.40.10">
    <property type="entry name" value="Tetratricopeptide repeat domain"/>
    <property type="match status" value="1"/>
</dbReference>
<feature type="domain" description="S1 motif" evidence="6">
    <location>
        <begin position="671"/>
        <end position="743"/>
    </location>
</feature>
<evidence type="ECO:0000256" key="3">
    <source>
        <dbReference type="ARBA" id="ARBA00022737"/>
    </source>
</evidence>
<dbReference type="InterPro" id="IPR011990">
    <property type="entry name" value="TPR-like_helical_dom_sf"/>
</dbReference>
<feature type="domain" description="S1 motif" evidence="6">
    <location>
        <begin position="510"/>
        <end position="577"/>
    </location>
</feature>
<dbReference type="SMART" id="SM00386">
    <property type="entry name" value="HAT"/>
    <property type="match status" value="4"/>
</dbReference>
<dbReference type="PANTHER" id="PTHR23270">
    <property type="entry name" value="PROGRAMMED CELL DEATH PROTEIN 11 PRE-RRNA PROCESSING PROTEIN RRP5"/>
    <property type="match status" value="1"/>
</dbReference>
<dbReference type="Pfam" id="PF24685">
    <property type="entry name" value="OB_RRP5_4th"/>
    <property type="match status" value="1"/>
</dbReference>
<keyword evidence="8" id="KW-1185">Reference proteome</keyword>
<dbReference type="Pfam" id="PF23240">
    <property type="entry name" value="HAT_PRP39_N"/>
    <property type="match status" value="1"/>
</dbReference>
<dbReference type="PROSITE" id="PS50126">
    <property type="entry name" value="S1"/>
    <property type="match status" value="13"/>
</dbReference>
<evidence type="ECO:0000256" key="5">
    <source>
        <dbReference type="SAM" id="MobiDB-lite"/>
    </source>
</evidence>
<dbReference type="InterPro" id="IPR003029">
    <property type="entry name" value="S1_domain"/>
</dbReference>
<feature type="domain" description="S1 motif" evidence="6">
    <location>
        <begin position="1340"/>
        <end position="1409"/>
    </location>
</feature>
<evidence type="ECO:0000313" key="8">
    <source>
        <dbReference type="Proteomes" id="UP001412067"/>
    </source>
</evidence>
<feature type="domain" description="S1 motif" evidence="6">
    <location>
        <begin position="333"/>
        <end position="403"/>
    </location>
</feature>
<organism evidence="7 8">
    <name type="scientific">Platanthera guangdongensis</name>
    <dbReference type="NCBI Taxonomy" id="2320717"/>
    <lineage>
        <taxon>Eukaryota</taxon>
        <taxon>Viridiplantae</taxon>
        <taxon>Streptophyta</taxon>
        <taxon>Embryophyta</taxon>
        <taxon>Tracheophyta</taxon>
        <taxon>Spermatophyta</taxon>
        <taxon>Magnoliopsida</taxon>
        <taxon>Liliopsida</taxon>
        <taxon>Asparagales</taxon>
        <taxon>Orchidaceae</taxon>
        <taxon>Orchidoideae</taxon>
        <taxon>Orchideae</taxon>
        <taxon>Orchidinae</taxon>
        <taxon>Platanthera</taxon>
    </lineage>
</organism>
<comment type="subcellular location">
    <subcellularLocation>
        <location evidence="1">Nucleus</location>
        <location evidence="1">Nucleolus</location>
    </subcellularLocation>
</comment>
<dbReference type="Gene3D" id="2.40.50.140">
    <property type="entry name" value="Nucleic acid-binding proteins"/>
    <property type="match status" value="9"/>
</dbReference>
<feature type="domain" description="S1 motif" evidence="6">
    <location>
        <begin position="597"/>
        <end position="668"/>
    </location>
</feature>
<gene>
    <name evidence="7" type="ORF">KSP40_PGU014000</name>
</gene>
<feature type="region of interest" description="Disordered" evidence="5">
    <location>
        <begin position="1"/>
        <end position="117"/>
    </location>
</feature>
<feature type="domain" description="S1 motif" evidence="6">
    <location>
        <begin position="247"/>
        <end position="310"/>
    </location>
</feature>
<evidence type="ECO:0000256" key="1">
    <source>
        <dbReference type="ARBA" id="ARBA00004604"/>
    </source>
</evidence>
<accession>A0ABR2M8E4</accession>
<dbReference type="Pfam" id="PF05843">
    <property type="entry name" value="Suf"/>
    <property type="match status" value="1"/>
</dbReference>
<dbReference type="SMART" id="SM00316">
    <property type="entry name" value="S1"/>
    <property type="match status" value="14"/>
</dbReference>
<reference evidence="7 8" key="1">
    <citation type="journal article" date="2022" name="Nat. Plants">
        <title>Genomes of leafy and leafless Platanthera orchids illuminate the evolution of mycoheterotrophy.</title>
        <authorList>
            <person name="Li M.H."/>
            <person name="Liu K.W."/>
            <person name="Li Z."/>
            <person name="Lu H.C."/>
            <person name="Ye Q.L."/>
            <person name="Zhang D."/>
            <person name="Wang J.Y."/>
            <person name="Li Y.F."/>
            <person name="Zhong Z.M."/>
            <person name="Liu X."/>
            <person name="Yu X."/>
            <person name="Liu D.K."/>
            <person name="Tu X.D."/>
            <person name="Liu B."/>
            <person name="Hao Y."/>
            <person name="Liao X.Y."/>
            <person name="Jiang Y.T."/>
            <person name="Sun W.H."/>
            <person name="Chen J."/>
            <person name="Chen Y.Q."/>
            <person name="Ai Y."/>
            <person name="Zhai J.W."/>
            <person name="Wu S.S."/>
            <person name="Zhou Z."/>
            <person name="Hsiao Y.Y."/>
            <person name="Wu W.L."/>
            <person name="Chen Y.Y."/>
            <person name="Lin Y.F."/>
            <person name="Hsu J.L."/>
            <person name="Li C.Y."/>
            <person name="Wang Z.W."/>
            <person name="Zhao X."/>
            <person name="Zhong W.Y."/>
            <person name="Ma X.K."/>
            <person name="Ma L."/>
            <person name="Huang J."/>
            <person name="Chen G.Z."/>
            <person name="Huang M.Z."/>
            <person name="Huang L."/>
            <person name="Peng D.H."/>
            <person name="Luo Y.B."/>
            <person name="Zou S.Q."/>
            <person name="Chen S.P."/>
            <person name="Lan S."/>
            <person name="Tsai W.C."/>
            <person name="Van de Peer Y."/>
            <person name="Liu Z.J."/>
        </authorList>
    </citation>
    <scope>NUCLEOTIDE SEQUENCE [LARGE SCALE GENOMIC DNA]</scope>
    <source>
        <strain evidence="7">Lor288</strain>
    </source>
</reference>
<keyword evidence="3" id="KW-0677">Repeat</keyword>
<evidence type="ECO:0000259" key="6">
    <source>
        <dbReference type="PROSITE" id="PS50126"/>
    </source>
</evidence>
<evidence type="ECO:0000256" key="4">
    <source>
        <dbReference type="ARBA" id="ARBA00023242"/>
    </source>
</evidence>
<feature type="domain" description="S1 motif" evidence="6">
    <location>
        <begin position="149"/>
        <end position="231"/>
    </location>
</feature>
<feature type="compositionally biased region" description="Basic residues" evidence="5">
    <location>
        <begin position="96"/>
        <end position="110"/>
    </location>
</feature>
<dbReference type="InterPro" id="IPR008847">
    <property type="entry name" value="Suf"/>
</dbReference>
<protein>
    <recommendedName>
        <fullName evidence="6">S1 motif domain-containing protein</fullName>
    </recommendedName>
</protein>
<dbReference type="InterPro" id="IPR003107">
    <property type="entry name" value="HAT"/>
</dbReference>
<sequence length="1839" mass="206502">MARRDESRNLKKRKRPNPEYKSRSSLVKSEYKSRNALYKPESNAKMLTHNLPSSLVVQDEEPEFPRGGKSVLSREEENEARAEAEEEFDREQGLARRGRERYKKNKKKGTGKSFHAGEEDELGSLFGQGLTGKIPRLTNRITWKNISPGMKLWGVITEVNLKDLVISLPGGLRGFVHTRDASDLVADNKDKVPSLLPNTLNVGQLVSCVVLQVDDDKREENGRKRIKLSLRLSVLYKGLTLDAIQDGMVLIGQVKSVEDHGYILQFGVPSFTGFLPKMGKGDMQIYRGQLLQCVVKSVDKVRAVVYINSSTDLVSKYVTKDLKGLSIDLLVPGMMVNGLVHSKLENGIMLSFLTYFTGTVDVFHLQNPLPTANWKDDYTQHKKVNARILFIDPSTRAVGLTLNPHLLEHKPPPMHVNTGEIYDKSRILRIDENFGLLLSIPSSPEPTAAYVHLSEVADDEVLKLKKKFREGGYARLRVQGVRRLEGLALGTLKASAFERPIFTHSDVKPGMLVRAKIIAVEPYGAIILFGSGVKALCPCRHMSEFERIKPAKKFKVGAELLFRVLGCKSKRITVTHKRTLVKSKLAILSSHAEATEGLITHGWISKIENHGCYVKFYNGVQGFAPRSELDLEPGSEPNAVYHVEQVVKCRITSSGKNINVSFVIFPKRSIGSIVSGVVDKLTPTAVIINVKSSSHLKGLIAHEHLADHHDQVALFKSLLRIGYVFDKLVVLDITGSSLVLSAKYSLVHFVKEIPLDISHLHPLAVVRGYICNIIESGCFVRFLGRLTGFSLKIRATDHKVDSLFDSFYIGQSVRCHVADVSNDTGKIKLAMKQSLCFSTDASYIQGYFHVEDKVTGEIQEIKEFGVVLGFKNYGDIVGFVSQHQFGGITVEKGSVVRAFVLDISKSESLVDLSLKPELVNKNTVDQFDNLSHISKKKRQRTSLDLELHQTVNAAIEIVKENYLVLSLPEHDYAVGYASIIDYNTEKLPHKHFLYGQRVSATVEALPTSDSGGRLLLLLQSLSEVSDSSHSKRAKKLSNYTVGSLVEAEVCWLFHFYLFSVEDEGHLFENPFSKFHIGQLVNARIIAKMADAGKNIHTFKWLLSVKPSILTGSAEALTSSIKIDEVSIGSIVKGYVVKVDTEWVKVSLSRNIMAHLFILDTSSEPDELNEFHKRFSVGQAVTGLVISVNKEKKVVRLSSRLPSSISKNSFEHKATDNDNKDKDFVASNNIDMEHIMNGDVIGGRIKKTLPNIGGILVQIGPHLFGKVHYTEITDSWIADPSSCYQESQFVRCKVLEISRSSSGFIHADLSLRSSLTSTPELVKDKDPSSQRFEKIEEVCPNMEVHGYVKNVTSRGCFIMLSRKLDARILVANLSDGFVENPDKEFPVGKAVHGRVLSVELSSKRVDVTLKENVDSQLPKPDACSFSSVHVGSVVSGHIRRVESFGLFIAIDGTNLVGLCHISELSDDDIDHIETKYRASERVVAKILKVLNQDDDGGVSVLSQVESRASVLPLPVSLDYLEDTHMEGVISENQDDANEVMEIEKKKDRHLKRKEKQERELEIRAYEERCLQNDVPQTVDDFEKLVRSSPNSSFFWIKYMEFVLGETNVEKARSIAERALKTIIIKEEGERLNIWVAYFNLENAYGSSPEEDVENIFKRALQTCDPKKLHLALLGVYERTQQHKLADVLLDKMTKKFKKSCKVWLRRLHHFLKQKEDSAQYVINRALLSLPAKKHIKFISHSAILAFKCGVPEMGRSMFEGMLREHPKRTDLWSIYLDQEIRLGDQEMIRALFERATCLSLPAKKMKFLFKKYHAYEESQGDQDRVEKVKKKALQFLETSC</sequence>
<dbReference type="EMBL" id="JBBWWR010000010">
    <property type="protein sequence ID" value="KAK8960422.1"/>
    <property type="molecule type" value="Genomic_DNA"/>
</dbReference>
<proteinExistence type="predicted"/>
<dbReference type="SUPFAM" id="SSF48452">
    <property type="entry name" value="TPR-like"/>
    <property type="match status" value="2"/>
</dbReference>
<dbReference type="Pfam" id="PF00575">
    <property type="entry name" value="S1"/>
    <property type="match status" value="3"/>
</dbReference>
<feature type="compositionally biased region" description="Basic and acidic residues" evidence="5">
    <location>
        <begin position="72"/>
        <end position="83"/>
    </location>
</feature>
<feature type="domain" description="S1 motif" evidence="6">
    <location>
        <begin position="419"/>
        <end position="493"/>
    </location>
</feature>
<feature type="domain" description="S1 motif" evidence="6">
    <location>
        <begin position="1128"/>
        <end position="1199"/>
    </location>
</feature>
<dbReference type="InterPro" id="IPR057300">
    <property type="entry name" value="OB_Rrp5"/>
</dbReference>
<feature type="domain" description="S1 motif" evidence="6">
    <location>
        <begin position="851"/>
        <end position="915"/>
    </location>
</feature>
<dbReference type="Pfam" id="PF24682">
    <property type="entry name" value="OB_RRP5"/>
    <property type="match status" value="1"/>
</dbReference>
<dbReference type="InterPro" id="IPR012340">
    <property type="entry name" value="NA-bd_OB-fold"/>
</dbReference>
<dbReference type="Proteomes" id="UP001412067">
    <property type="component" value="Unassembled WGS sequence"/>
</dbReference>
<feature type="domain" description="S1 motif" evidence="6">
    <location>
        <begin position="763"/>
        <end position="832"/>
    </location>
</feature>
<dbReference type="InterPro" id="IPR057301">
    <property type="entry name" value="Rrp5_OB_4th"/>
</dbReference>
<feature type="domain" description="S1 motif" evidence="6">
    <location>
        <begin position="1237"/>
        <end position="1311"/>
    </location>
</feature>
<evidence type="ECO:0000256" key="2">
    <source>
        <dbReference type="ARBA" id="ARBA00022552"/>
    </source>
</evidence>
<dbReference type="SUPFAM" id="SSF50249">
    <property type="entry name" value="Nucleic acid-binding proteins"/>
    <property type="match status" value="11"/>
</dbReference>
<dbReference type="Pfam" id="PF23459">
    <property type="entry name" value="S1_RRP5"/>
    <property type="match status" value="2"/>
</dbReference>
<name>A0ABR2M8E4_9ASPA</name>
<keyword evidence="2" id="KW-0698">rRNA processing</keyword>
<dbReference type="InterPro" id="IPR045209">
    <property type="entry name" value="Rrp5"/>
</dbReference>